<reference evidence="10" key="1">
    <citation type="journal article" date="2019" name="Int. J. Syst. Evol. Microbiol.">
        <title>The Global Catalogue of Microorganisms (GCM) 10K type strain sequencing project: providing services to taxonomists for standard genome sequencing and annotation.</title>
        <authorList>
            <consortium name="The Broad Institute Genomics Platform"/>
            <consortium name="The Broad Institute Genome Sequencing Center for Infectious Disease"/>
            <person name="Wu L."/>
            <person name="Ma J."/>
        </authorList>
    </citation>
    <scope>NUCLEOTIDE SEQUENCE [LARGE SCALE GENOMIC DNA]</scope>
    <source>
        <strain evidence="10">CCUG 43117</strain>
    </source>
</reference>
<evidence type="ECO:0000259" key="8">
    <source>
        <dbReference type="SMART" id="SM00670"/>
    </source>
</evidence>
<evidence type="ECO:0000256" key="2">
    <source>
        <dbReference type="ARBA" id="ARBA00022649"/>
    </source>
</evidence>
<evidence type="ECO:0000256" key="3">
    <source>
        <dbReference type="ARBA" id="ARBA00022722"/>
    </source>
</evidence>
<proteinExistence type="inferred from homology"/>
<dbReference type="CDD" id="cd18736">
    <property type="entry name" value="PIN_CcVapC1-like"/>
    <property type="match status" value="1"/>
</dbReference>
<evidence type="ECO:0000313" key="9">
    <source>
        <dbReference type="EMBL" id="MFC5506276.1"/>
    </source>
</evidence>
<evidence type="ECO:0000256" key="5">
    <source>
        <dbReference type="ARBA" id="ARBA00022801"/>
    </source>
</evidence>
<dbReference type="PANTHER" id="PTHR33653:SF1">
    <property type="entry name" value="RIBONUCLEASE VAPC2"/>
    <property type="match status" value="1"/>
</dbReference>
<keyword evidence="3" id="KW-0540">Nuclease</keyword>
<keyword evidence="10" id="KW-1185">Reference proteome</keyword>
<dbReference type="Proteomes" id="UP001596060">
    <property type="component" value="Unassembled WGS sequence"/>
</dbReference>
<feature type="domain" description="PIN" evidence="8">
    <location>
        <begin position="1"/>
        <end position="118"/>
    </location>
</feature>
<comment type="cofactor">
    <cofactor evidence="1">
        <name>Mg(2+)</name>
        <dbReference type="ChEBI" id="CHEBI:18420"/>
    </cofactor>
</comment>
<dbReference type="Gene3D" id="3.40.50.1010">
    <property type="entry name" value="5'-nuclease"/>
    <property type="match status" value="1"/>
</dbReference>
<evidence type="ECO:0000256" key="1">
    <source>
        <dbReference type="ARBA" id="ARBA00001946"/>
    </source>
</evidence>
<evidence type="ECO:0000256" key="4">
    <source>
        <dbReference type="ARBA" id="ARBA00022723"/>
    </source>
</evidence>
<keyword evidence="4" id="KW-0479">Metal-binding</keyword>
<gene>
    <name evidence="9" type="ORF">ACFPN9_13510</name>
</gene>
<keyword evidence="5" id="KW-0378">Hydrolase</keyword>
<evidence type="ECO:0000256" key="6">
    <source>
        <dbReference type="ARBA" id="ARBA00022842"/>
    </source>
</evidence>
<sequence length="132" mass="14339">MAFLLDTNVVIDARDGVRSVLRKMMEHEGAVLVSALSVAELQRGLRSTDPDALGRRARLEKLLANLPVVAFGKAQAEAYGAVLSVQGWVRGRDFDRMIAGHAISLGATLVTNNQRDFRDIPGLAVENWLAEA</sequence>
<name>A0ABW0P1Z6_9HYPH</name>
<comment type="similarity">
    <text evidence="7">Belongs to the PINc/VapC protein family.</text>
</comment>
<keyword evidence="2" id="KW-1277">Toxin-antitoxin system</keyword>
<keyword evidence="6" id="KW-0460">Magnesium</keyword>
<comment type="caution">
    <text evidence="9">The sequence shown here is derived from an EMBL/GenBank/DDBJ whole genome shotgun (WGS) entry which is preliminary data.</text>
</comment>
<organism evidence="9 10">
    <name type="scientific">Bosea massiliensis</name>
    <dbReference type="NCBI Taxonomy" id="151419"/>
    <lineage>
        <taxon>Bacteria</taxon>
        <taxon>Pseudomonadati</taxon>
        <taxon>Pseudomonadota</taxon>
        <taxon>Alphaproteobacteria</taxon>
        <taxon>Hyphomicrobiales</taxon>
        <taxon>Boseaceae</taxon>
        <taxon>Bosea</taxon>
    </lineage>
</organism>
<dbReference type="SUPFAM" id="SSF88723">
    <property type="entry name" value="PIN domain-like"/>
    <property type="match status" value="1"/>
</dbReference>
<dbReference type="PANTHER" id="PTHR33653">
    <property type="entry name" value="RIBONUCLEASE VAPC2"/>
    <property type="match status" value="1"/>
</dbReference>
<evidence type="ECO:0000313" key="10">
    <source>
        <dbReference type="Proteomes" id="UP001596060"/>
    </source>
</evidence>
<dbReference type="Pfam" id="PF01850">
    <property type="entry name" value="PIN"/>
    <property type="match status" value="1"/>
</dbReference>
<dbReference type="SMART" id="SM00670">
    <property type="entry name" value="PINc"/>
    <property type="match status" value="1"/>
</dbReference>
<dbReference type="InterPro" id="IPR029060">
    <property type="entry name" value="PIN-like_dom_sf"/>
</dbReference>
<accession>A0ABW0P1Z6</accession>
<evidence type="ECO:0000256" key="7">
    <source>
        <dbReference type="ARBA" id="ARBA00038093"/>
    </source>
</evidence>
<dbReference type="InterPro" id="IPR050556">
    <property type="entry name" value="Type_II_TA_system_RNase"/>
</dbReference>
<dbReference type="EMBL" id="JBHSLU010000038">
    <property type="protein sequence ID" value="MFC5506276.1"/>
    <property type="molecule type" value="Genomic_DNA"/>
</dbReference>
<protein>
    <submittedName>
        <fullName evidence="9">Type II toxin-antitoxin system VapC family toxin</fullName>
    </submittedName>
</protein>
<dbReference type="RefSeq" id="WP_066719682.1">
    <property type="nucleotide sequence ID" value="NZ_JBHSLU010000038.1"/>
</dbReference>
<dbReference type="InterPro" id="IPR002716">
    <property type="entry name" value="PIN_dom"/>
</dbReference>